<dbReference type="OrthoDB" id="5193306at2"/>
<protein>
    <submittedName>
        <fullName evidence="1">Uncharacterized protein</fullName>
    </submittedName>
</protein>
<keyword evidence="2" id="KW-1185">Reference proteome</keyword>
<sequence length="88" mass="9287">MDEQIGTDIDGYSVVAGHWPLIGPYSPVRTAYASQALTALVSYLNHAVSATDGLTTCQDADRVLAAVQEAVTTLPAVAEAAADRRREL</sequence>
<dbReference type="RefSeq" id="WP_142702660.1">
    <property type="nucleotide sequence ID" value="NZ_VIRS01000001.1"/>
</dbReference>
<name>A0A545B0E0_9ACTN</name>
<gene>
    <name evidence="1" type="ORF">FL583_01925</name>
</gene>
<evidence type="ECO:0000313" key="1">
    <source>
        <dbReference type="EMBL" id="TQS47041.1"/>
    </source>
</evidence>
<proteinExistence type="predicted"/>
<reference evidence="1 2" key="1">
    <citation type="submission" date="2019-07" db="EMBL/GenBank/DDBJ databases">
        <title>Cryptosporangium phraense sp. nov., isolated from plant litter.</title>
        <authorList>
            <person name="Suriyachadkun C."/>
        </authorList>
    </citation>
    <scope>NUCLEOTIDE SEQUENCE [LARGE SCALE GENOMIC DNA]</scope>
    <source>
        <strain evidence="1 2">A-T 5661</strain>
    </source>
</reference>
<evidence type="ECO:0000313" key="2">
    <source>
        <dbReference type="Proteomes" id="UP000317982"/>
    </source>
</evidence>
<comment type="caution">
    <text evidence="1">The sequence shown here is derived from an EMBL/GenBank/DDBJ whole genome shotgun (WGS) entry which is preliminary data.</text>
</comment>
<accession>A0A545B0E0</accession>
<organism evidence="1 2">
    <name type="scientific">Cryptosporangium phraense</name>
    <dbReference type="NCBI Taxonomy" id="2593070"/>
    <lineage>
        <taxon>Bacteria</taxon>
        <taxon>Bacillati</taxon>
        <taxon>Actinomycetota</taxon>
        <taxon>Actinomycetes</taxon>
        <taxon>Cryptosporangiales</taxon>
        <taxon>Cryptosporangiaceae</taxon>
        <taxon>Cryptosporangium</taxon>
    </lineage>
</organism>
<dbReference type="InParanoid" id="A0A545B0E0"/>
<dbReference type="Proteomes" id="UP000317982">
    <property type="component" value="Unassembled WGS sequence"/>
</dbReference>
<dbReference type="EMBL" id="VIRS01000001">
    <property type="protein sequence ID" value="TQS47041.1"/>
    <property type="molecule type" value="Genomic_DNA"/>
</dbReference>
<dbReference type="AlphaFoldDB" id="A0A545B0E0"/>